<dbReference type="PROSITE" id="PS52029">
    <property type="entry name" value="LD_TPASE"/>
    <property type="match status" value="1"/>
</dbReference>
<feature type="signal peptide" evidence="10">
    <location>
        <begin position="1"/>
        <end position="21"/>
    </location>
</feature>
<dbReference type="PANTHER" id="PTHR30582">
    <property type="entry name" value="L,D-TRANSPEPTIDASE"/>
    <property type="match status" value="1"/>
</dbReference>
<evidence type="ECO:0000256" key="3">
    <source>
        <dbReference type="ARBA" id="ARBA00022676"/>
    </source>
</evidence>
<keyword evidence="4" id="KW-0808">Transferase</keyword>
<keyword evidence="10" id="KW-0732">Signal</keyword>
<dbReference type="InterPro" id="IPR005490">
    <property type="entry name" value="LD_TPept_cat_dom"/>
</dbReference>
<keyword evidence="6 9" id="KW-0133">Cell shape</keyword>
<evidence type="ECO:0000256" key="1">
    <source>
        <dbReference type="ARBA" id="ARBA00004752"/>
    </source>
</evidence>
<evidence type="ECO:0000256" key="10">
    <source>
        <dbReference type="SAM" id="SignalP"/>
    </source>
</evidence>
<dbReference type="Pfam" id="PF03734">
    <property type="entry name" value="YkuD"/>
    <property type="match status" value="1"/>
</dbReference>
<feature type="domain" description="L,D-TPase catalytic" evidence="11">
    <location>
        <begin position="94"/>
        <end position="229"/>
    </location>
</feature>
<keyword evidence="7 9" id="KW-0573">Peptidoglycan synthesis</keyword>
<keyword evidence="13" id="KW-1185">Reference proteome</keyword>
<evidence type="ECO:0000256" key="4">
    <source>
        <dbReference type="ARBA" id="ARBA00022679"/>
    </source>
</evidence>
<sequence length="311" mass="34167">MKTSVGLLGIALIAAAVAAEAADYPLAYEGQQIIGSIYTIEARYEDTLVDLADAHGFGFNEMQAANPNVDAWLPGEGTKVRLPGKHILPDAPRNGIVINLPEYRLYFYPEGGERVSTWPVGIGREGWSSPIGQTRVARKEANPSWYPPQSIRDEHAAQGEILPAVVPPGPDNPMGPFKMNLAMSGYVIHGTNKSFGIGMRVSHGCFRMNNKDVTELFPQVPVGTPVTIVNQPYKLGVMDERLYLEVHTPLDEHGFPSVLDKQTAIQQLLRERGELVGGFRLDWKKIRDVVFAEEGIPEVIGEPYEAATAFF</sequence>
<evidence type="ECO:0000313" key="12">
    <source>
        <dbReference type="EMBL" id="GGI96557.1"/>
    </source>
</evidence>
<keyword evidence="8 9" id="KW-0961">Cell wall biogenesis/degradation</keyword>
<dbReference type="Gene3D" id="2.40.440.10">
    <property type="entry name" value="L,D-transpeptidase catalytic domain-like"/>
    <property type="match status" value="1"/>
</dbReference>
<dbReference type="CDD" id="cd16913">
    <property type="entry name" value="YkuD_like"/>
    <property type="match status" value="1"/>
</dbReference>
<comment type="caution">
    <text evidence="12">The sequence shown here is derived from an EMBL/GenBank/DDBJ whole genome shotgun (WGS) entry which is preliminary data.</text>
</comment>
<organism evidence="12 13">
    <name type="scientific">Halopseudomonas pertucinogena</name>
    <dbReference type="NCBI Taxonomy" id="86175"/>
    <lineage>
        <taxon>Bacteria</taxon>
        <taxon>Pseudomonadati</taxon>
        <taxon>Pseudomonadota</taxon>
        <taxon>Gammaproteobacteria</taxon>
        <taxon>Pseudomonadales</taxon>
        <taxon>Pseudomonadaceae</taxon>
        <taxon>Halopseudomonas</taxon>
    </lineage>
</organism>
<evidence type="ECO:0000259" key="11">
    <source>
        <dbReference type="PROSITE" id="PS52029"/>
    </source>
</evidence>
<comment type="pathway">
    <text evidence="1 9">Cell wall biogenesis; peptidoglycan biosynthesis.</text>
</comment>
<evidence type="ECO:0000313" key="13">
    <source>
        <dbReference type="Proteomes" id="UP000633263"/>
    </source>
</evidence>
<keyword evidence="3" id="KW-0328">Glycosyltransferase</keyword>
<accession>A0ABQ2CQ99</accession>
<dbReference type="Proteomes" id="UP000633263">
    <property type="component" value="Unassembled WGS sequence"/>
</dbReference>
<dbReference type="InterPro" id="IPR038063">
    <property type="entry name" value="Transpep_catalytic_dom"/>
</dbReference>
<dbReference type="EMBL" id="BMNN01000002">
    <property type="protein sequence ID" value="GGI96557.1"/>
    <property type="molecule type" value="Genomic_DNA"/>
</dbReference>
<keyword evidence="5" id="KW-0378">Hydrolase</keyword>
<dbReference type="SUPFAM" id="SSF141523">
    <property type="entry name" value="L,D-transpeptidase catalytic domain-like"/>
    <property type="match status" value="1"/>
</dbReference>
<evidence type="ECO:0000256" key="9">
    <source>
        <dbReference type="PROSITE-ProRule" id="PRU01373"/>
    </source>
</evidence>
<protein>
    <recommendedName>
        <fullName evidence="11">L,D-TPase catalytic domain-containing protein</fullName>
    </recommendedName>
</protein>
<evidence type="ECO:0000256" key="8">
    <source>
        <dbReference type="ARBA" id="ARBA00023316"/>
    </source>
</evidence>
<proteinExistence type="inferred from homology"/>
<feature type="active site" description="Proton donor/acceptor" evidence="9">
    <location>
        <position position="189"/>
    </location>
</feature>
<reference evidence="13" key="1">
    <citation type="journal article" date="2019" name="Int. J. Syst. Evol. Microbiol.">
        <title>The Global Catalogue of Microorganisms (GCM) 10K type strain sequencing project: providing services to taxonomists for standard genome sequencing and annotation.</title>
        <authorList>
            <consortium name="The Broad Institute Genomics Platform"/>
            <consortium name="The Broad Institute Genome Sequencing Center for Infectious Disease"/>
            <person name="Wu L."/>
            <person name="Ma J."/>
        </authorList>
    </citation>
    <scope>NUCLEOTIDE SEQUENCE [LARGE SCALE GENOMIC DNA]</scope>
    <source>
        <strain evidence="13">JCM 11590</strain>
    </source>
</reference>
<feature type="active site" description="Nucleophile" evidence="9">
    <location>
        <position position="205"/>
    </location>
</feature>
<dbReference type="PANTHER" id="PTHR30582:SF24">
    <property type="entry name" value="L,D-TRANSPEPTIDASE ERFK_SRFK-RELATED"/>
    <property type="match status" value="1"/>
</dbReference>
<dbReference type="InterPro" id="IPR050979">
    <property type="entry name" value="LD-transpeptidase"/>
</dbReference>
<dbReference type="RefSeq" id="WP_188635668.1">
    <property type="nucleotide sequence ID" value="NZ_BMNN01000002.1"/>
</dbReference>
<evidence type="ECO:0000256" key="5">
    <source>
        <dbReference type="ARBA" id="ARBA00022801"/>
    </source>
</evidence>
<feature type="chain" id="PRO_5047164717" description="L,D-TPase catalytic domain-containing protein" evidence="10">
    <location>
        <begin position="22"/>
        <end position="311"/>
    </location>
</feature>
<gene>
    <name evidence="12" type="ORF">GCM10009083_11480</name>
</gene>
<evidence type="ECO:0000256" key="7">
    <source>
        <dbReference type="ARBA" id="ARBA00022984"/>
    </source>
</evidence>
<evidence type="ECO:0000256" key="2">
    <source>
        <dbReference type="ARBA" id="ARBA00005992"/>
    </source>
</evidence>
<name>A0ABQ2CQ99_9GAMM</name>
<comment type="similarity">
    <text evidence="2">Belongs to the YkuD family.</text>
</comment>
<evidence type="ECO:0000256" key="6">
    <source>
        <dbReference type="ARBA" id="ARBA00022960"/>
    </source>
</evidence>